<dbReference type="Proteomes" id="UP000192578">
    <property type="component" value="Unassembled WGS sequence"/>
</dbReference>
<accession>A0A1W0X6C4</accession>
<feature type="transmembrane region" description="Helical" evidence="1">
    <location>
        <begin position="23"/>
        <end position="43"/>
    </location>
</feature>
<reference evidence="3" key="1">
    <citation type="submission" date="2017-01" db="EMBL/GenBank/DDBJ databases">
        <title>Comparative genomics of anhydrobiosis in the tardigrade Hypsibius dujardini.</title>
        <authorList>
            <person name="Yoshida Y."/>
            <person name="Koutsovoulos G."/>
            <person name="Laetsch D."/>
            <person name="Stevens L."/>
            <person name="Kumar S."/>
            <person name="Horikawa D."/>
            <person name="Ishino K."/>
            <person name="Komine S."/>
            <person name="Tomita M."/>
            <person name="Blaxter M."/>
            <person name="Arakawa K."/>
        </authorList>
    </citation>
    <scope>NUCLEOTIDE SEQUENCE [LARGE SCALE GENOMIC DNA]</scope>
    <source>
        <strain evidence="3">Z151</strain>
    </source>
</reference>
<keyword evidence="3" id="KW-1185">Reference proteome</keyword>
<sequence>MEDRTRVTFWLVADSATTPQAQAFNLVFFSNIAILIFVAPMTIKEFARLGMSTTLPPQADDDVGIAKVLSGNFPYITESAISDKAIAANPGKLARAGGTLAQLYLALAVQQGSPLREKLNTAFVKLQELGVVDDLIRKYVV</sequence>
<dbReference type="OrthoDB" id="5984008at2759"/>
<evidence type="ECO:0000313" key="2">
    <source>
        <dbReference type="EMBL" id="OQV22944.1"/>
    </source>
</evidence>
<evidence type="ECO:0000256" key="1">
    <source>
        <dbReference type="SAM" id="Phobius"/>
    </source>
</evidence>
<protein>
    <submittedName>
        <fullName evidence="2">Uncharacterized protein</fullName>
    </submittedName>
</protein>
<dbReference type="AlphaFoldDB" id="A0A1W0X6C4"/>
<keyword evidence="1" id="KW-0812">Transmembrane</keyword>
<proteinExistence type="predicted"/>
<dbReference type="SUPFAM" id="SSF53850">
    <property type="entry name" value="Periplasmic binding protein-like II"/>
    <property type="match status" value="1"/>
</dbReference>
<evidence type="ECO:0000313" key="3">
    <source>
        <dbReference type="Proteomes" id="UP000192578"/>
    </source>
</evidence>
<keyword evidence="1" id="KW-0472">Membrane</keyword>
<gene>
    <name evidence="2" type="ORF">BV898_02996</name>
</gene>
<dbReference type="EMBL" id="MTYJ01000014">
    <property type="protein sequence ID" value="OQV22944.1"/>
    <property type="molecule type" value="Genomic_DNA"/>
</dbReference>
<comment type="caution">
    <text evidence="2">The sequence shown here is derived from an EMBL/GenBank/DDBJ whole genome shotgun (WGS) entry which is preliminary data.</text>
</comment>
<keyword evidence="1" id="KW-1133">Transmembrane helix</keyword>
<name>A0A1W0X6C4_HYPEX</name>
<organism evidence="2 3">
    <name type="scientific">Hypsibius exemplaris</name>
    <name type="common">Freshwater tardigrade</name>
    <dbReference type="NCBI Taxonomy" id="2072580"/>
    <lineage>
        <taxon>Eukaryota</taxon>
        <taxon>Metazoa</taxon>
        <taxon>Ecdysozoa</taxon>
        <taxon>Tardigrada</taxon>
        <taxon>Eutardigrada</taxon>
        <taxon>Parachela</taxon>
        <taxon>Hypsibioidea</taxon>
        <taxon>Hypsibiidae</taxon>
        <taxon>Hypsibius</taxon>
    </lineage>
</organism>
<dbReference type="Gene3D" id="3.40.190.10">
    <property type="entry name" value="Periplasmic binding protein-like II"/>
    <property type="match status" value="2"/>
</dbReference>